<dbReference type="GO" id="GO:0034220">
    <property type="term" value="P:monoatomic ion transmembrane transport"/>
    <property type="evidence" value="ECO:0007669"/>
    <property type="project" value="UniProtKB-KW"/>
</dbReference>
<keyword evidence="3 8" id="KW-0812">Transmembrane</keyword>
<sequence>MLLPVSLGFQLLASRSHHTGDPEKDGETSTSPTKEFYGISSHEGDEEEGHDDDDPDHLDGENNSETLEDGFDGYDAEEGHEKETQTRPEVRRNRWRSSTVSLASKISYRPRWYHKFKAFIFPPTSDSDIDSVVPNYRITPIISGLVIPFSILLEIPGLTEHWYIRTEDNLTVETKPNTMVLNVGLGLSMACALIANVALVTRFLEKHVHRMTLTCVVALTIHDIINITAVTIFGIEHRFDDGFTYGTSFWMTLCSTIASTFTNATLIVDVVRTPDFSNSGSGLSRKQRSLVIIVIILLCYIALGALIHCILLGIKFVDALYFTICSIETIGFGDVLPVTTGARVFTCLYATFGIINLALAVALARETVLEALEIGYRRRIRYVRERRRHVQWRRRVGMRWRQAVGWRLREGGKAVWVPIRDETGVGVTRSWVVRVLDRWDWMWEREGEKEGGGDEKGGGGLWKIPHPHGMRLNLEALTNAQLEAAALEAGVPLCDLVPPGFWKKRRSERERVGGGDGSGGFSWASRLREAQRDVDMEEIPLTHARIGKMIAMLGGFALAVGKSDAWVKDKDKEKRKGLTTRSNSAPRDLRAKMAEDIASYRSSEENEERKAFYTRFTVAWMLFIVFWMVGSGVFSATEGWSFGVAMYFCFISFTTIGYGDYSPKTPAGRSVFVVWALFGVATMTILISVVSEAFTSRYKNVLKAGTFTRMVEKYQTKQLEMLRAAKSRRKPAPVQSAQSSTGLNASPTAHQVPSDPRPEHTQTKDHHTRHLEHLEQLPRKIIQHCHTFREHLLFLSRHDEEVKKEAVPEALQKLLEDIIGTGDGAATSRRTEMQSEILQDRDARHTLFALSVERELRKMAEAAEDAITAMKHRDRHV</sequence>
<comment type="caution">
    <text evidence="12">The sequence shown here is derived from an EMBL/GenBank/DDBJ whole genome shotgun (WGS) entry which is preliminary data.</text>
</comment>
<feature type="transmembrane region" description="Helical" evidence="10">
    <location>
        <begin position="179"/>
        <end position="199"/>
    </location>
</feature>
<reference evidence="12 13" key="1">
    <citation type="submission" date="2024-02" db="EMBL/GenBank/DDBJ databases">
        <title>A draft genome for the cacao thread blight pathogen Marasmius crinis-equi.</title>
        <authorList>
            <person name="Cohen S.P."/>
            <person name="Baruah I.K."/>
            <person name="Amoako-Attah I."/>
            <person name="Bukari Y."/>
            <person name="Meinhardt L.W."/>
            <person name="Bailey B.A."/>
        </authorList>
    </citation>
    <scope>NUCLEOTIDE SEQUENCE [LARGE SCALE GENOMIC DNA]</scope>
    <source>
        <strain evidence="12 13">GH-76</strain>
    </source>
</reference>
<feature type="transmembrane region" description="Helical" evidence="10">
    <location>
        <begin position="211"/>
        <end position="235"/>
    </location>
</feature>
<evidence type="ECO:0000256" key="7">
    <source>
        <dbReference type="ARBA" id="ARBA00023303"/>
    </source>
</evidence>
<feature type="region of interest" description="Disordered" evidence="9">
    <location>
        <begin position="725"/>
        <end position="769"/>
    </location>
</feature>
<dbReference type="Pfam" id="PF07885">
    <property type="entry name" value="Ion_trans_2"/>
    <property type="match status" value="2"/>
</dbReference>
<dbReference type="SUPFAM" id="SSF81324">
    <property type="entry name" value="Voltage-gated potassium channels"/>
    <property type="match status" value="2"/>
</dbReference>
<feature type="transmembrane region" description="Helical" evidence="10">
    <location>
        <begin position="671"/>
        <end position="690"/>
    </location>
</feature>
<organism evidence="12 13">
    <name type="scientific">Marasmius crinis-equi</name>
    <dbReference type="NCBI Taxonomy" id="585013"/>
    <lineage>
        <taxon>Eukaryota</taxon>
        <taxon>Fungi</taxon>
        <taxon>Dikarya</taxon>
        <taxon>Basidiomycota</taxon>
        <taxon>Agaricomycotina</taxon>
        <taxon>Agaricomycetes</taxon>
        <taxon>Agaricomycetidae</taxon>
        <taxon>Agaricales</taxon>
        <taxon>Marasmiineae</taxon>
        <taxon>Marasmiaceae</taxon>
        <taxon>Marasmius</taxon>
    </lineage>
</organism>
<comment type="similarity">
    <text evidence="8">Belongs to the two pore domain potassium channel (TC 1.A.1.8) family.</text>
</comment>
<keyword evidence="4 10" id="KW-1133">Transmembrane helix</keyword>
<evidence type="ECO:0000313" key="13">
    <source>
        <dbReference type="Proteomes" id="UP001465976"/>
    </source>
</evidence>
<evidence type="ECO:0000313" key="12">
    <source>
        <dbReference type="EMBL" id="KAL0579653.1"/>
    </source>
</evidence>
<dbReference type="InterPro" id="IPR003280">
    <property type="entry name" value="2pore_dom_K_chnl"/>
</dbReference>
<gene>
    <name evidence="12" type="primary">TOK1</name>
    <name evidence="12" type="ORF">V5O48_002349</name>
</gene>
<feature type="transmembrane region" description="Helical" evidence="10">
    <location>
        <begin position="289"/>
        <end position="314"/>
    </location>
</feature>
<feature type="compositionally biased region" description="Basic and acidic residues" evidence="9">
    <location>
        <begin position="756"/>
        <end position="769"/>
    </location>
</feature>
<feature type="transmembrane region" description="Helical" evidence="10">
    <location>
        <begin position="342"/>
        <end position="364"/>
    </location>
</feature>
<feature type="transmembrane region" description="Helical" evidence="10">
    <location>
        <begin position="612"/>
        <end position="634"/>
    </location>
</feature>
<feature type="compositionally biased region" description="Basic and acidic residues" evidence="9">
    <location>
        <begin position="77"/>
        <end position="92"/>
    </location>
</feature>
<keyword evidence="6 10" id="KW-0472">Membrane</keyword>
<feature type="domain" description="Potassium channel" evidence="11">
    <location>
        <begin position="623"/>
        <end position="695"/>
    </location>
</feature>
<evidence type="ECO:0000256" key="6">
    <source>
        <dbReference type="ARBA" id="ARBA00023136"/>
    </source>
</evidence>
<dbReference type="Proteomes" id="UP001465976">
    <property type="component" value="Unassembled WGS sequence"/>
</dbReference>
<protein>
    <submittedName>
        <fullName evidence="12">Potassium channel</fullName>
    </submittedName>
</protein>
<dbReference type="PRINTS" id="PR01333">
    <property type="entry name" value="2POREKCHANEL"/>
</dbReference>
<evidence type="ECO:0000256" key="10">
    <source>
        <dbReference type="SAM" id="Phobius"/>
    </source>
</evidence>
<feature type="compositionally biased region" description="Polar residues" evidence="9">
    <location>
        <begin position="735"/>
        <end position="751"/>
    </location>
</feature>
<keyword evidence="7 8" id="KW-0407">Ion channel</keyword>
<feature type="region of interest" description="Disordered" evidence="9">
    <location>
        <begin position="13"/>
        <end position="94"/>
    </location>
</feature>
<dbReference type="PANTHER" id="PTHR11003:SF342">
    <property type="entry name" value="OUTWARD-RECTIFIER POTASSIUM CHANNEL TOK1"/>
    <property type="match status" value="1"/>
</dbReference>
<proteinExistence type="inferred from homology"/>
<name>A0ABR3FW20_9AGAR</name>
<evidence type="ECO:0000256" key="5">
    <source>
        <dbReference type="ARBA" id="ARBA00023065"/>
    </source>
</evidence>
<keyword evidence="5 8" id="KW-0406">Ion transport</keyword>
<evidence type="ECO:0000256" key="1">
    <source>
        <dbReference type="ARBA" id="ARBA00004141"/>
    </source>
</evidence>
<dbReference type="Gene3D" id="1.10.287.70">
    <property type="match status" value="2"/>
</dbReference>
<feature type="transmembrane region" description="Helical" evidence="10">
    <location>
        <begin position="247"/>
        <end position="268"/>
    </location>
</feature>
<accession>A0ABR3FW20</accession>
<evidence type="ECO:0000256" key="3">
    <source>
        <dbReference type="ARBA" id="ARBA00022692"/>
    </source>
</evidence>
<dbReference type="InterPro" id="IPR013099">
    <property type="entry name" value="K_chnl_dom"/>
</dbReference>
<evidence type="ECO:0000256" key="9">
    <source>
        <dbReference type="SAM" id="MobiDB-lite"/>
    </source>
</evidence>
<keyword evidence="13" id="KW-1185">Reference proteome</keyword>
<comment type="subcellular location">
    <subcellularLocation>
        <location evidence="1">Membrane</location>
        <topology evidence="1">Multi-pass membrane protein</topology>
    </subcellularLocation>
</comment>
<evidence type="ECO:0000256" key="4">
    <source>
        <dbReference type="ARBA" id="ARBA00022989"/>
    </source>
</evidence>
<dbReference type="EMBL" id="JBAHYK010000052">
    <property type="protein sequence ID" value="KAL0579653.1"/>
    <property type="molecule type" value="Genomic_DNA"/>
</dbReference>
<feature type="compositionally biased region" description="Basic and acidic residues" evidence="9">
    <location>
        <begin position="18"/>
        <end position="27"/>
    </location>
</feature>
<evidence type="ECO:0000259" key="11">
    <source>
        <dbReference type="Pfam" id="PF07885"/>
    </source>
</evidence>
<keyword evidence="2 8" id="KW-0813">Transport</keyword>
<evidence type="ECO:0000256" key="2">
    <source>
        <dbReference type="ARBA" id="ARBA00022448"/>
    </source>
</evidence>
<feature type="transmembrane region" description="Helical" evidence="10">
    <location>
        <begin position="640"/>
        <end position="659"/>
    </location>
</feature>
<feature type="domain" description="Potassium channel" evidence="11">
    <location>
        <begin position="295"/>
        <end position="366"/>
    </location>
</feature>
<feature type="compositionally biased region" description="Acidic residues" evidence="9">
    <location>
        <begin position="66"/>
        <end position="76"/>
    </location>
</feature>
<feature type="compositionally biased region" description="Acidic residues" evidence="9">
    <location>
        <begin position="44"/>
        <end position="56"/>
    </location>
</feature>
<dbReference type="PANTHER" id="PTHR11003">
    <property type="entry name" value="POTASSIUM CHANNEL, SUBFAMILY K"/>
    <property type="match status" value="1"/>
</dbReference>
<evidence type="ECO:0000256" key="8">
    <source>
        <dbReference type="RuleBase" id="RU003857"/>
    </source>
</evidence>